<reference evidence="2 3" key="1">
    <citation type="journal article" date="2007" name="Nat. Biotechnol.">
        <title>Complete genome sequence of the myxobacterium Sorangium cellulosum.</title>
        <authorList>
            <person name="Schneiker S."/>
            <person name="Perlova O."/>
            <person name="Kaiser O."/>
            <person name="Gerth K."/>
            <person name="Alici A."/>
            <person name="Altmeyer M.O."/>
            <person name="Bartels D."/>
            <person name="Bekel T."/>
            <person name="Beyer S."/>
            <person name="Bode E."/>
            <person name="Bode H.B."/>
            <person name="Bolten C.J."/>
            <person name="Choudhuri J.V."/>
            <person name="Doss S."/>
            <person name="Elnakady Y.A."/>
            <person name="Frank B."/>
            <person name="Gaigalat L."/>
            <person name="Goesmann A."/>
            <person name="Groeger C."/>
            <person name="Gross F."/>
            <person name="Jelsbak L."/>
            <person name="Jelsbak L."/>
            <person name="Kalinowski J."/>
            <person name="Kegler C."/>
            <person name="Knauber T."/>
            <person name="Konietzny S."/>
            <person name="Kopp M."/>
            <person name="Krause L."/>
            <person name="Krug D."/>
            <person name="Linke B."/>
            <person name="Mahmud T."/>
            <person name="Martinez-Arias R."/>
            <person name="McHardy A.C."/>
            <person name="Merai M."/>
            <person name="Meyer F."/>
            <person name="Mormann S."/>
            <person name="Munoz-Dorado J."/>
            <person name="Perez J."/>
            <person name="Pradella S."/>
            <person name="Rachid S."/>
            <person name="Raddatz G."/>
            <person name="Rosenau F."/>
            <person name="Rueckert C."/>
            <person name="Sasse F."/>
            <person name="Scharfe M."/>
            <person name="Schuster S.C."/>
            <person name="Suen G."/>
            <person name="Treuner-Lange A."/>
            <person name="Velicer G.J."/>
            <person name="Vorholter F.-J."/>
            <person name="Weissman K.J."/>
            <person name="Welch R.D."/>
            <person name="Wenzel S.C."/>
            <person name="Whitworth D.E."/>
            <person name="Wilhelm S."/>
            <person name="Wittmann C."/>
            <person name="Bloecker H."/>
            <person name="Puehler A."/>
            <person name="Mueller R."/>
        </authorList>
    </citation>
    <scope>NUCLEOTIDE SEQUENCE [LARGE SCALE GENOMIC DNA]</scope>
    <source>
        <strain evidence="3">So ce56</strain>
    </source>
</reference>
<sequence length="280" mass="30726">MKALLHVTSGLLAGRRVRLQAGEALRVGRLGRADIVISQDEQMAPVHFEIAWDGAACRLVDRSRRGTQVDGQAVAEATISDGALVVAGQTRFLLRLVPDDLGADLPPALPRPPPSRELLAARAVALEALQSEPEPLFALLDAARERRILTLLRACEDENRSLFEGVAGEAMARAAPHLVRIEKGSALLPVLVNEGWGESWGVYLTGRRPLREVRQRLRRSLMVRDEETGKGLYFRFYDPRVLRLFLPSCSARQRSEILGTEISGFVIEGETGEVLRLGGA</sequence>
<organism evidence="2 3">
    <name type="scientific">Sorangium cellulosum (strain So ce56)</name>
    <name type="common">Polyangium cellulosum (strain So ce56)</name>
    <dbReference type="NCBI Taxonomy" id="448385"/>
    <lineage>
        <taxon>Bacteria</taxon>
        <taxon>Pseudomonadati</taxon>
        <taxon>Myxococcota</taxon>
        <taxon>Polyangia</taxon>
        <taxon>Polyangiales</taxon>
        <taxon>Polyangiaceae</taxon>
        <taxon>Sorangium</taxon>
    </lineage>
</organism>
<dbReference type="HOGENOM" id="CLU_899875_0_0_7"/>
<dbReference type="PROSITE" id="PS50006">
    <property type="entry name" value="FHA_DOMAIN"/>
    <property type="match status" value="1"/>
</dbReference>
<dbReference type="CDD" id="cd00060">
    <property type="entry name" value="FHA"/>
    <property type="match status" value="1"/>
</dbReference>
<dbReference type="STRING" id="448385.sce2703"/>
<dbReference type="KEGG" id="scl:sce2703"/>
<protein>
    <submittedName>
        <fullName evidence="2">FHA domain protein</fullName>
    </submittedName>
</protein>
<dbReference type="InterPro" id="IPR032030">
    <property type="entry name" value="YscD_cytoplasmic_dom"/>
</dbReference>
<name>A9GAG5_SORC5</name>
<dbReference type="Proteomes" id="UP000002139">
    <property type="component" value="Chromosome"/>
</dbReference>
<dbReference type="InterPro" id="IPR008984">
    <property type="entry name" value="SMAD_FHA_dom_sf"/>
</dbReference>
<dbReference type="SUPFAM" id="SSF49879">
    <property type="entry name" value="SMAD/FHA domain"/>
    <property type="match status" value="1"/>
</dbReference>
<gene>
    <name evidence="2" type="ordered locus">sce2703</name>
</gene>
<keyword evidence="3" id="KW-1185">Reference proteome</keyword>
<evidence type="ECO:0000313" key="2">
    <source>
        <dbReference type="EMBL" id="CAN92862.1"/>
    </source>
</evidence>
<dbReference type="InterPro" id="IPR000253">
    <property type="entry name" value="FHA_dom"/>
</dbReference>
<feature type="domain" description="FHA" evidence="1">
    <location>
        <begin position="25"/>
        <end position="74"/>
    </location>
</feature>
<dbReference type="InterPro" id="IPR025391">
    <property type="entry name" value="DUF4123"/>
</dbReference>
<dbReference type="eggNOG" id="COG1716">
    <property type="taxonomic scope" value="Bacteria"/>
</dbReference>
<dbReference type="EMBL" id="AM746676">
    <property type="protein sequence ID" value="CAN92862.1"/>
    <property type="molecule type" value="Genomic_DNA"/>
</dbReference>
<accession>A9GAG5</accession>
<dbReference type="Gene3D" id="2.60.200.20">
    <property type="match status" value="1"/>
</dbReference>
<evidence type="ECO:0000313" key="3">
    <source>
        <dbReference type="Proteomes" id="UP000002139"/>
    </source>
</evidence>
<dbReference type="AlphaFoldDB" id="A9GAG5"/>
<dbReference type="Pfam" id="PF16697">
    <property type="entry name" value="Yop-YscD_cpl"/>
    <property type="match status" value="1"/>
</dbReference>
<proteinExistence type="predicted"/>
<evidence type="ECO:0000259" key="1">
    <source>
        <dbReference type="PROSITE" id="PS50006"/>
    </source>
</evidence>
<dbReference type="Pfam" id="PF13503">
    <property type="entry name" value="DUF4123"/>
    <property type="match status" value="1"/>
</dbReference>